<dbReference type="InterPro" id="IPR052956">
    <property type="entry name" value="Mesenchyme-surface_protein"/>
</dbReference>
<dbReference type="AlphaFoldDB" id="A0A6J6RQD0"/>
<dbReference type="InterPro" id="IPR019931">
    <property type="entry name" value="LPXTG_anchor"/>
</dbReference>
<reference evidence="4" key="1">
    <citation type="submission" date="2020-05" db="EMBL/GenBank/DDBJ databases">
        <authorList>
            <person name="Chiriac C."/>
            <person name="Salcher M."/>
            <person name="Ghai R."/>
            <person name="Kavagutti S V."/>
        </authorList>
    </citation>
    <scope>NUCLEOTIDE SEQUENCE</scope>
</reference>
<dbReference type="EMBL" id="CAEZZP010000044">
    <property type="protein sequence ID" value="CAB4771554.1"/>
    <property type="molecule type" value="Genomic_DNA"/>
</dbReference>
<evidence type="ECO:0000313" key="4">
    <source>
        <dbReference type="EMBL" id="CAB4724734.1"/>
    </source>
</evidence>
<dbReference type="NCBIfam" id="NF038117">
    <property type="entry name" value="choice_anch_I"/>
    <property type="match status" value="1"/>
</dbReference>
<dbReference type="Gene3D" id="2.130.10.10">
    <property type="entry name" value="YVTN repeat-like/Quinoprotein amine dehydrogenase"/>
    <property type="match status" value="1"/>
</dbReference>
<dbReference type="PROSITE" id="PS50847">
    <property type="entry name" value="GRAM_POS_ANCHORING"/>
    <property type="match status" value="1"/>
</dbReference>
<dbReference type="SUPFAM" id="SSF50974">
    <property type="entry name" value="Nitrous oxide reductase, N-terminal domain"/>
    <property type="match status" value="1"/>
</dbReference>
<dbReference type="PANTHER" id="PTHR46928:SF1">
    <property type="entry name" value="MESENCHYME-SPECIFIC CELL SURFACE GLYCOPROTEIN"/>
    <property type="match status" value="1"/>
</dbReference>
<evidence type="ECO:0000259" key="3">
    <source>
        <dbReference type="PROSITE" id="PS50847"/>
    </source>
</evidence>
<proteinExistence type="predicted"/>
<keyword evidence="2" id="KW-1133">Transmembrane helix</keyword>
<evidence type="ECO:0000256" key="1">
    <source>
        <dbReference type="ARBA" id="ARBA00022525"/>
    </source>
</evidence>
<evidence type="ECO:0000313" key="6">
    <source>
        <dbReference type="EMBL" id="CAB4870018.1"/>
    </source>
</evidence>
<keyword evidence="1" id="KW-0964">Secreted</keyword>
<dbReference type="InterPro" id="IPR015943">
    <property type="entry name" value="WD40/YVTN_repeat-like_dom_sf"/>
</dbReference>
<evidence type="ECO:0000313" key="5">
    <source>
        <dbReference type="EMBL" id="CAB4771554.1"/>
    </source>
</evidence>
<evidence type="ECO:0000256" key="2">
    <source>
        <dbReference type="SAM" id="Phobius"/>
    </source>
</evidence>
<dbReference type="EMBL" id="CAFBLJ010000042">
    <property type="protein sequence ID" value="CAB4870018.1"/>
    <property type="molecule type" value="Genomic_DNA"/>
</dbReference>
<keyword evidence="2" id="KW-0472">Membrane</keyword>
<gene>
    <name evidence="4" type="ORF">UFOPK2658_01316</name>
    <name evidence="5" type="ORF">UFOPK2880_00849</name>
    <name evidence="6" type="ORF">UFOPK3304_00944</name>
</gene>
<dbReference type="InterPro" id="IPR055188">
    <property type="entry name" value="Choice_anch_I"/>
</dbReference>
<organism evidence="4">
    <name type="scientific">freshwater metagenome</name>
    <dbReference type="NCBI Taxonomy" id="449393"/>
    <lineage>
        <taxon>unclassified sequences</taxon>
        <taxon>metagenomes</taxon>
        <taxon>ecological metagenomes</taxon>
    </lineage>
</organism>
<protein>
    <submittedName>
        <fullName evidence="4">Unannotated protein</fullName>
    </submittedName>
</protein>
<dbReference type="Pfam" id="PF22494">
    <property type="entry name" value="choice_anch_I"/>
    <property type="match status" value="1"/>
</dbReference>
<name>A0A6J6RQD0_9ZZZZ</name>
<feature type="domain" description="Gram-positive cocci surface proteins LPxTG" evidence="3">
    <location>
        <begin position="712"/>
        <end position="744"/>
    </location>
</feature>
<sequence>MKRTKKFSVRKVLAGSIASITAATIFFGAHPTLATPPTATTTLDLIPLGTYSGQGGLQASEIVAFDATSKQIYVNNGALNRIDIVDVATPATPTLVRSVDMTVYGRGVQSVTVGDGIVAAAVDVAPVVSGDGRQTASNGLIVLMNTAGRVLRTVAVGTLPDHVSFTPDKKTILVAGEGEPICSLENGNTSALEAKDATLASDANGTISLIDVSNGAASATVTTLDFSSFDKTALLAENVRVFFTGSSAAQDLEPEYITTNAAGTRAYVTLQEANAIAVVDLVNKTILDVAPLGYKDWGAAGLLIDTSDKDGSGDTAMRNLQSYSGVALKGMYMPDTIASMQKGGETFLLTANEGDDRDYTCFTEKFRAGDSSFANNWTNGTVSASLKVNGKLARLNTTNAFPTKAAFDAIYTYGGRSFSIWTSSGELVWDSGSQLEEIVARDYPAAFNSDSSDTAASSLLMVQGQAARLDTRSDDKGPEPEALAVGTIGAQTFAFVGLERAGGIMVYDVSNPTAPSFIRYKNAALEGLALTPANNTTPGSYDVSPEGMVFVPAAASPNGKPMLIVANELSGTTTMYEVRVANPTSAPTDAPVAATLTALAEKSITATTTGLAAGGSITATYSGFVPFETVQLVVASTPTVIATGTADAKGSVTITGNLPAGLANGAHTLSLFAPVSGVGVKSTITLGATETTTTTTTPAVTTVPVTVAANTLPATGSDSDQLPFAIGLLALGLALIGFKRRRSA</sequence>
<dbReference type="EMBL" id="CAEZYH010000063">
    <property type="protein sequence ID" value="CAB4724734.1"/>
    <property type="molecule type" value="Genomic_DNA"/>
</dbReference>
<dbReference type="InterPro" id="IPR011045">
    <property type="entry name" value="N2O_reductase_N"/>
</dbReference>
<keyword evidence="2" id="KW-0812">Transmembrane</keyword>
<dbReference type="NCBIfam" id="TIGR01167">
    <property type="entry name" value="LPXTG_anchor"/>
    <property type="match status" value="1"/>
</dbReference>
<accession>A0A6J6RQD0</accession>
<feature type="transmembrane region" description="Helical" evidence="2">
    <location>
        <begin position="722"/>
        <end position="738"/>
    </location>
</feature>
<dbReference type="PANTHER" id="PTHR46928">
    <property type="entry name" value="MESENCHYME-SPECIFIC CELL SURFACE GLYCOPROTEIN"/>
    <property type="match status" value="1"/>
</dbReference>